<comment type="caution">
    <text evidence="2">The sequence shown here is derived from an EMBL/GenBank/DDBJ whole genome shotgun (WGS) entry which is preliminary data.</text>
</comment>
<dbReference type="STRING" id="35608.A0A2U1L0S7"/>
<protein>
    <submittedName>
        <fullName evidence="2">Glycosyl transferase, family 8</fullName>
    </submittedName>
</protein>
<dbReference type="AlphaFoldDB" id="A0A2U1L0S7"/>
<accession>A0A2U1L0S7</accession>
<evidence type="ECO:0000256" key="1">
    <source>
        <dbReference type="SAM" id="Phobius"/>
    </source>
</evidence>
<gene>
    <name evidence="2" type="ORF">CTI12_AA543180</name>
</gene>
<organism evidence="2 3">
    <name type="scientific">Artemisia annua</name>
    <name type="common">Sweet wormwood</name>
    <dbReference type="NCBI Taxonomy" id="35608"/>
    <lineage>
        <taxon>Eukaryota</taxon>
        <taxon>Viridiplantae</taxon>
        <taxon>Streptophyta</taxon>
        <taxon>Embryophyta</taxon>
        <taxon>Tracheophyta</taxon>
        <taxon>Spermatophyta</taxon>
        <taxon>Magnoliopsida</taxon>
        <taxon>eudicotyledons</taxon>
        <taxon>Gunneridae</taxon>
        <taxon>Pentapetalae</taxon>
        <taxon>asterids</taxon>
        <taxon>campanulids</taxon>
        <taxon>Asterales</taxon>
        <taxon>Asteraceae</taxon>
        <taxon>Asteroideae</taxon>
        <taxon>Anthemideae</taxon>
        <taxon>Artemisiinae</taxon>
        <taxon>Artemisia</taxon>
    </lineage>
</organism>
<keyword evidence="1" id="KW-0472">Membrane</keyword>
<keyword evidence="2" id="KW-0808">Transferase</keyword>
<keyword evidence="3" id="KW-1185">Reference proteome</keyword>
<dbReference type="EMBL" id="PKPP01012314">
    <property type="protein sequence ID" value="PWA42584.1"/>
    <property type="molecule type" value="Genomic_DNA"/>
</dbReference>
<evidence type="ECO:0000313" key="3">
    <source>
        <dbReference type="Proteomes" id="UP000245207"/>
    </source>
</evidence>
<keyword evidence="1" id="KW-0812">Transmembrane</keyword>
<sequence length="72" mass="7998">MGIKRGGSNLGVHRYRGNGGSKFPVLTLVMVLILAPMVFFIGRGIYSTDSIVLARINCFECLDEPAYVFMRK</sequence>
<keyword evidence="1" id="KW-1133">Transmembrane helix</keyword>
<proteinExistence type="predicted"/>
<name>A0A2U1L0S7_ARTAN</name>
<evidence type="ECO:0000313" key="2">
    <source>
        <dbReference type="EMBL" id="PWA42584.1"/>
    </source>
</evidence>
<reference evidence="2 3" key="1">
    <citation type="journal article" date="2018" name="Mol. Plant">
        <title>The genome of Artemisia annua provides insight into the evolution of Asteraceae family and artemisinin biosynthesis.</title>
        <authorList>
            <person name="Shen Q."/>
            <person name="Zhang L."/>
            <person name="Liao Z."/>
            <person name="Wang S."/>
            <person name="Yan T."/>
            <person name="Shi P."/>
            <person name="Liu M."/>
            <person name="Fu X."/>
            <person name="Pan Q."/>
            <person name="Wang Y."/>
            <person name="Lv Z."/>
            <person name="Lu X."/>
            <person name="Zhang F."/>
            <person name="Jiang W."/>
            <person name="Ma Y."/>
            <person name="Chen M."/>
            <person name="Hao X."/>
            <person name="Li L."/>
            <person name="Tang Y."/>
            <person name="Lv G."/>
            <person name="Zhou Y."/>
            <person name="Sun X."/>
            <person name="Brodelius P.E."/>
            <person name="Rose J.K.C."/>
            <person name="Tang K."/>
        </authorList>
    </citation>
    <scope>NUCLEOTIDE SEQUENCE [LARGE SCALE GENOMIC DNA]</scope>
    <source>
        <strain evidence="3">cv. Huhao1</strain>
        <tissue evidence="2">Leaf</tissue>
    </source>
</reference>
<feature type="transmembrane region" description="Helical" evidence="1">
    <location>
        <begin position="23"/>
        <end position="46"/>
    </location>
</feature>
<dbReference type="Proteomes" id="UP000245207">
    <property type="component" value="Unassembled WGS sequence"/>
</dbReference>
<dbReference type="GO" id="GO:0016740">
    <property type="term" value="F:transferase activity"/>
    <property type="evidence" value="ECO:0007669"/>
    <property type="project" value="UniProtKB-KW"/>
</dbReference>